<comment type="caution">
    <text evidence="3">The sequence shown here is derived from an EMBL/GenBank/DDBJ whole genome shotgun (WGS) entry which is preliminary data.</text>
</comment>
<dbReference type="InterPro" id="IPR007684">
    <property type="entry name" value="Znf_Ogr/Delta"/>
</dbReference>
<dbReference type="eggNOG" id="ENOG5032UYH">
    <property type="taxonomic scope" value="Bacteria"/>
</dbReference>
<dbReference type="Proteomes" id="UP000028653">
    <property type="component" value="Unassembled WGS sequence"/>
</dbReference>
<proteinExistence type="predicted"/>
<feature type="region of interest" description="Disordered" evidence="1">
    <location>
        <begin position="51"/>
        <end position="79"/>
    </location>
</feature>
<keyword evidence="4" id="KW-1185">Reference proteome</keyword>
<evidence type="ECO:0000256" key="1">
    <source>
        <dbReference type="SAM" id="MobiDB-lite"/>
    </source>
</evidence>
<dbReference type="AlphaFoldDB" id="A0A085G5P3"/>
<evidence type="ECO:0000259" key="2">
    <source>
        <dbReference type="Pfam" id="PF04606"/>
    </source>
</evidence>
<sequence>MMHCPFCRNSAHSRTSRYLSDSVKHRYYQCQNVLCSATFRSMESVESIIRQPVAGDEPADEFIQGEMDKAPKQRPSATQ</sequence>
<evidence type="ECO:0000313" key="4">
    <source>
        <dbReference type="Proteomes" id="UP000028653"/>
    </source>
</evidence>
<gene>
    <name evidence="3" type="ORF">GBAG_3166</name>
</gene>
<dbReference type="OrthoDB" id="6895359at2"/>
<evidence type="ECO:0000313" key="3">
    <source>
        <dbReference type="EMBL" id="KFC79038.1"/>
    </source>
</evidence>
<dbReference type="STRING" id="1006004.GBAG_3166"/>
<reference evidence="3 4" key="1">
    <citation type="submission" date="2014-05" db="EMBL/GenBank/DDBJ databases">
        <title>ATOL: Assembling a taxonomically balanced genome-scale reconstruction of the evolutionary history of the Enterobacteriaceae.</title>
        <authorList>
            <person name="Plunkett G.III."/>
            <person name="Neeno-Eckwall E.C."/>
            <person name="Glasner J.D."/>
            <person name="Perna N.T."/>
        </authorList>
    </citation>
    <scope>NUCLEOTIDE SEQUENCE [LARGE SCALE GENOMIC DNA]</scope>
    <source>
        <strain evidence="3 4">ATCC 33320</strain>
    </source>
</reference>
<organism evidence="3 4">
    <name type="scientific">Buttiauxella agrestis ATCC 33320</name>
    <dbReference type="NCBI Taxonomy" id="1006004"/>
    <lineage>
        <taxon>Bacteria</taxon>
        <taxon>Pseudomonadati</taxon>
        <taxon>Pseudomonadota</taxon>
        <taxon>Gammaproteobacteria</taxon>
        <taxon>Enterobacterales</taxon>
        <taxon>Enterobacteriaceae</taxon>
        <taxon>Buttiauxella</taxon>
    </lineage>
</organism>
<dbReference type="RefSeq" id="WP_034497822.1">
    <property type="nucleotide sequence ID" value="NZ_JMPI01000053.1"/>
</dbReference>
<feature type="domain" description="Zinc finger Ogr/Delta-type" evidence="2">
    <location>
        <begin position="3"/>
        <end position="49"/>
    </location>
</feature>
<name>A0A085G5P3_9ENTR</name>
<dbReference type="Pfam" id="PF04606">
    <property type="entry name" value="Ogr_Delta"/>
    <property type="match status" value="1"/>
</dbReference>
<dbReference type="EMBL" id="JMPI01000053">
    <property type="protein sequence ID" value="KFC79038.1"/>
    <property type="molecule type" value="Genomic_DNA"/>
</dbReference>
<accession>A0A085G5P3</accession>
<protein>
    <submittedName>
        <fullName evidence="3">Phage transcriptional activator</fullName>
    </submittedName>
</protein>